<dbReference type="GeneID" id="110788273"/>
<organism evidence="2 3">
    <name type="scientific">Spinacia oleracea</name>
    <name type="common">Spinach</name>
    <dbReference type="NCBI Taxonomy" id="3562"/>
    <lineage>
        <taxon>Eukaryota</taxon>
        <taxon>Viridiplantae</taxon>
        <taxon>Streptophyta</taxon>
        <taxon>Embryophyta</taxon>
        <taxon>Tracheophyta</taxon>
        <taxon>Spermatophyta</taxon>
        <taxon>Magnoliopsida</taxon>
        <taxon>eudicotyledons</taxon>
        <taxon>Gunneridae</taxon>
        <taxon>Pentapetalae</taxon>
        <taxon>Caryophyllales</taxon>
        <taxon>Chenopodiaceae</taxon>
        <taxon>Chenopodioideae</taxon>
        <taxon>Anserineae</taxon>
        <taxon>Spinacia</taxon>
    </lineage>
</organism>
<feature type="compositionally biased region" description="Polar residues" evidence="1">
    <location>
        <begin position="74"/>
        <end position="89"/>
    </location>
</feature>
<dbReference type="AlphaFoldDB" id="A0A9R0IFY8"/>
<protein>
    <recommendedName>
        <fullName evidence="4">DDE Tnp4 domain-containing protein</fullName>
    </recommendedName>
</protein>
<sequence length="441" mass="50344">MRWGMSKTERETYDASLPISTEENDGNGKRTRVDDDGDTVLPSGGSFVSGGISRPDGVKKAKARRKGKGAESSEAVSSFGSRLQANTEMRNNEHELNLKRFEQVAEKTIMRSSSSESADENPYREVDRMVDDFVTHHLPNTFFPRGPRLRNENDTIPIRADRHREEGHNRLFNDYFAENPRRNAAGKLGLSGLQKCTAAIRMLAYSLAPDAIDEYLRMGETTSKKSLLHFTQGVIKNFEEDYLRSPTDEDLRRILYQNEMRGFPGMIGSIDCMHWEWKNCPTAWRGKAPPITFQVNEHEYNMGYYLTYGIYPNWATFIQGFSSPQLETERLFANRQAHVPKDVERAFGVLQARFAIVRQLSLAYDEDILGDIMKACIILHNMIVEDERDMYVRADVLRRYYEEDLSSLTATVNNGEPFEFQTGQPFSINALLGRITALRSS</sequence>
<dbReference type="Pfam" id="PF04827">
    <property type="entry name" value="Plant_tran"/>
    <property type="match status" value="1"/>
</dbReference>
<gene>
    <name evidence="3" type="primary">LOC110788273</name>
</gene>
<reference evidence="2" key="1">
    <citation type="journal article" date="2021" name="Nat. Commun.">
        <title>Genomic analyses provide insights into spinach domestication and the genetic basis of agronomic traits.</title>
        <authorList>
            <person name="Cai X."/>
            <person name="Sun X."/>
            <person name="Xu C."/>
            <person name="Sun H."/>
            <person name="Wang X."/>
            <person name="Ge C."/>
            <person name="Zhang Z."/>
            <person name="Wang Q."/>
            <person name="Fei Z."/>
            <person name="Jiao C."/>
            <person name="Wang Q."/>
        </authorList>
    </citation>
    <scope>NUCLEOTIDE SEQUENCE [LARGE SCALE GENOMIC DNA]</scope>
    <source>
        <strain evidence="2">cv. Varoflay</strain>
    </source>
</reference>
<dbReference type="KEGG" id="soe:110788273"/>
<evidence type="ECO:0000313" key="2">
    <source>
        <dbReference type="Proteomes" id="UP000813463"/>
    </source>
</evidence>
<reference evidence="3" key="2">
    <citation type="submission" date="2025-08" db="UniProtKB">
        <authorList>
            <consortium name="RefSeq"/>
        </authorList>
    </citation>
    <scope>IDENTIFICATION</scope>
    <source>
        <tissue evidence="3">Leaf</tissue>
    </source>
</reference>
<dbReference type="InterPro" id="IPR006912">
    <property type="entry name" value="Harbinger_derived_prot"/>
</dbReference>
<accession>A0A9R0IFY8</accession>
<evidence type="ECO:0008006" key="4">
    <source>
        <dbReference type="Google" id="ProtNLM"/>
    </source>
</evidence>
<evidence type="ECO:0000313" key="3">
    <source>
        <dbReference type="RefSeq" id="XP_021848609.2"/>
    </source>
</evidence>
<keyword evidence="2" id="KW-1185">Reference proteome</keyword>
<feature type="region of interest" description="Disordered" evidence="1">
    <location>
        <begin position="1"/>
        <end position="96"/>
    </location>
</feature>
<proteinExistence type="predicted"/>
<name>A0A9R0IFY8_SPIOL</name>
<dbReference type="RefSeq" id="XP_021848609.2">
    <property type="nucleotide sequence ID" value="XM_021992917.2"/>
</dbReference>
<dbReference type="PANTHER" id="PTHR47150:SF5">
    <property type="entry name" value="OS07G0546750 PROTEIN"/>
    <property type="match status" value="1"/>
</dbReference>
<evidence type="ECO:0000256" key="1">
    <source>
        <dbReference type="SAM" id="MobiDB-lite"/>
    </source>
</evidence>
<dbReference type="PANTHER" id="PTHR47150">
    <property type="entry name" value="OS12G0169200 PROTEIN"/>
    <property type="match status" value="1"/>
</dbReference>
<dbReference type="Proteomes" id="UP000813463">
    <property type="component" value="Chromosome 2"/>
</dbReference>